<dbReference type="GO" id="GO:0000822">
    <property type="term" value="F:inositol hexakisphosphate binding"/>
    <property type="evidence" value="ECO:0007669"/>
    <property type="project" value="TreeGrafter"/>
</dbReference>
<dbReference type="InParanoid" id="K1WJQ8"/>
<dbReference type="GO" id="GO:0015031">
    <property type="term" value="P:protein transport"/>
    <property type="evidence" value="ECO:0007669"/>
    <property type="project" value="UniProtKB-KW"/>
</dbReference>
<evidence type="ECO:0000313" key="12">
    <source>
        <dbReference type="EMBL" id="EKD17930.1"/>
    </source>
</evidence>
<keyword evidence="3" id="KW-0813">Transport</keyword>
<keyword evidence="4" id="KW-0509">mRNA transport</keyword>
<keyword evidence="7" id="KW-0906">Nuclear pore complex</keyword>
<comment type="subcellular location">
    <subcellularLocation>
        <location evidence="1">Nucleus</location>
        <location evidence="1">Nuclear pore complex</location>
    </subcellularLocation>
</comment>
<dbReference type="OrthoDB" id="420884at2759"/>
<evidence type="ECO:0000256" key="6">
    <source>
        <dbReference type="ARBA" id="ARBA00023010"/>
    </source>
</evidence>
<proteinExistence type="inferred from homology"/>
<evidence type="ECO:0000256" key="3">
    <source>
        <dbReference type="ARBA" id="ARBA00022448"/>
    </source>
</evidence>
<evidence type="ECO:0000256" key="10">
    <source>
        <dbReference type="ARBA" id="ARBA00029983"/>
    </source>
</evidence>
<comment type="similarity">
    <text evidence="2">Belongs to the GLE1 family.</text>
</comment>
<evidence type="ECO:0000256" key="8">
    <source>
        <dbReference type="ARBA" id="ARBA00023242"/>
    </source>
</evidence>
<dbReference type="EMBL" id="JH921434">
    <property type="protein sequence ID" value="EKD17930.1"/>
    <property type="molecule type" value="Genomic_DNA"/>
</dbReference>
<keyword evidence="8" id="KW-0539">Nucleus</keyword>
<dbReference type="InterPro" id="IPR012476">
    <property type="entry name" value="GLE1"/>
</dbReference>
<dbReference type="GO" id="GO:0044614">
    <property type="term" value="C:nuclear pore cytoplasmic filaments"/>
    <property type="evidence" value="ECO:0007669"/>
    <property type="project" value="TreeGrafter"/>
</dbReference>
<evidence type="ECO:0000256" key="7">
    <source>
        <dbReference type="ARBA" id="ARBA00023132"/>
    </source>
</evidence>
<dbReference type="PANTHER" id="PTHR12960:SF0">
    <property type="entry name" value="MRNA EXPORT FACTOR GLE1"/>
    <property type="match status" value="1"/>
</dbReference>
<feature type="compositionally biased region" description="Low complexity" evidence="11">
    <location>
        <begin position="224"/>
        <end position="233"/>
    </location>
</feature>
<dbReference type="GO" id="GO:0016973">
    <property type="term" value="P:poly(A)+ mRNA export from nucleus"/>
    <property type="evidence" value="ECO:0007669"/>
    <property type="project" value="InterPro"/>
</dbReference>
<sequence>MSSSSSPNLNPNLNINLNSNGGMDEQLLHGIERLSFPHPSDFSNMEAYHTARLEEQWQYSLKVQERAQLVLQTAVDDRQAKLLKAKADALEKSVAAAEKKAREEIRIREAENRAKQIPHPPPRLPTPPPAPAPAPPVVQPTPPVLAESVKGKDVAQLSQPSPTSPAGPANPSSTPEHPPKSHNSFVKGPAAHQVPAPPNPFRTAPPSADPGSSQPPSQPRSGERPNPFEAAPAAPAPPIRSPVANPQPPPPARGEETSAQLVLANVQRYDQILQDCKKLRKYVLSLDQNSMSLPNVASPAAGNRKYSVKSLAGDLRRMLNRTLGQLTDGAGTNKDQATPSPLINPEQFLVTPPANPVADANNNNGQLPCLFIYVVNIFAKAIVKQLASEAAVNPRIAEPVGVLVHNIVTHPNYLWRGTSFMDIIMAKIRVSLPVVFGVRGSETTHEGRDRLGWKRLDEGWISEAEHYDRMRGLGAGYAALCLRNYSKSPRTNPWPPYHYWNSMALLLNTPPGERSATQILVLTAMIDGFEKNFLEFYGDMAIAALRAALITFPNESPEQSAAVKTLGVLGERLKRVLGLTI</sequence>
<accession>K1WJQ8</accession>
<feature type="region of interest" description="Disordered" evidence="11">
    <location>
        <begin position="98"/>
        <end position="257"/>
    </location>
</feature>
<dbReference type="PANTHER" id="PTHR12960">
    <property type="entry name" value="GLE-1-RELATED"/>
    <property type="match status" value="1"/>
</dbReference>
<dbReference type="eggNOG" id="KOG2412">
    <property type="taxonomic scope" value="Eukaryota"/>
</dbReference>
<name>K1WJQ8_MARBU</name>
<dbReference type="HOGENOM" id="CLU_018821_0_0_1"/>
<feature type="compositionally biased region" description="Low complexity" evidence="11">
    <location>
        <begin position="201"/>
        <end position="215"/>
    </location>
</feature>
<feature type="compositionally biased region" description="Pro residues" evidence="11">
    <location>
        <begin position="234"/>
        <end position="252"/>
    </location>
</feature>
<evidence type="ECO:0000256" key="5">
    <source>
        <dbReference type="ARBA" id="ARBA00022927"/>
    </source>
</evidence>
<feature type="compositionally biased region" description="Pro residues" evidence="11">
    <location>
        <begin position="118"/>
        <end position="143"/>
    </location>
</feature>
<keyword evidence="5" id="KW-0653">Protein transport</keyword>
<evidence type="ECO:0000256" key="1">
    <source>
        <dbReference type="ARBA" id="ARBA00004567"/>
    </source>
</evidence>
<evidence type="ECO:0000256" key="4">
    <source>
        <dbReference type="ARBA" id="ARBA00022816"/>
    </source>
</evidence>
<dbReference type="InterPro" id="IPR038506">
    <property type="entry name" value="GLE1-like_sf"/>
</dbReference>
<gene>
    <name evidence="12" type="ORF">MBM_03702</name>
</gene>
<organism evidence="12 13">
    <name type="scientific">Marssonina brunnea f. sp. multigermtubi (strain MB_m1)</name>
    <name type="common">Marssonina leaf spot fungus</name>
    <dbReference type="NCBI Taxonomy" id="1072389"/>
    <lineage>
        <taxon>Eukaryota</taxon>
        <taxon>Fungi</taxon>
        <taxon>Dikarya</taxon>
        <taxon>Ascomycota</taxon>
        <taxon>Pezizomycotina</taxon>
        <taxon>Leotiomycetes</taxon>
        <taxon>Helotiales</taxon>
        <taxon>Drepanopezizaceae</taxon>
        <taxon>Drepanopeziza</taxon>
    </lineage>
</organism>
<dbReference type="OMA" id="ILWAKYR"/>
<dbReference type="GO" id="GO:0031369">
    <property type="term" value="F:translation initiation factor binding"/>
    <property type="evidence" value="ECO:0007669"/>
    <property type="project" value="TreeGrafter"/>
</dbReference>
<dbReference type="Gene3D" id="1.25.40.510">
    <property type="entry name" value="GLE1-like"/>
    <property type="match status" value="1"/>
</dbReference>
<evidence type="ECO:0000256" key="2">
    <source>
        <dbReference type="ARBA" id="ARBA00011056"/>
    </source>
</evidence>
<evidence type="ECO:0000256" key="11">
    <source>
        <dbReference type="SAM" id="MobiDB-lite"/>
    </source>
</evidence>
<dbReference type="Pfam" id="PF07817">
    <property type="entry name" value="GLE1"/>
    <property type="match status" value="1"/>
</dbReference>
<dbReference type="AlphaFoldDB" id="K1WJQ8"/>
<keyword evidence="13" id="KW-1185">Reference proteome</keyword>
<dbReference type="GO" id="GO:0005543">
    <property type="term" value="F:phospholipid binding"/>
    <property type="evidence" value="ECO:0007669"/>
    <property type="project" value="TreeGrafter"/>
</dbReference>
<protein>
    <recommendedName>
        <fullName evidence="9">mRNA export factor GLE1</fullName>
    </recommendedName>
    <alternativeName>
        <fullName evidence="10">Nucleoporin GLE1</fullName>
    </alternativeName>
</protein>
<dbReference type="Proteomes" id="UP000006753">
    <property type="component" value="Unassembled WGS sequence"/>
</dbReference>
<evidence type="ECO:0000313" key="13">
    <source>
        <dbReference type="Proteomes" id="UP000006753"/>
    </source>
</evidence>
<dbReference type="KEGG" id="mbe:MBM_03702"/>
<feature type="compositionally biased region" description="Basic and acidic residues" evidence="11">
    <location>
        <begin position="98"/>
        <end position="114"/>
    </location>
</feature>
<dbReference type="STRING" id="1072389.K1WJQ8"/>
<keyword evidence="6" id="KW-0811">Translocation</keyword>
<reference evidence="12 13" key="1">
    <citation type="journal article" date="2012" name="BMC Genomics">
        <title>Sequencing the genome of Marssonina brunnea reveals fungus-poplar co-evolution.</title>
        <authorList>
            <person name="Zhu S."/>
            <person name="Cao Y.-Z."/>
            <person name="Jiang C."/>
            <person name="Tan B.-Y."/>
            <person name="Wang Z."/>
            <person name="Feng S."/>
            <person name="Zhang L."/>
            <person name="Su X.-H."/>
            <person name="Brejova B."/>
            <person name="Vinar T."/>
            <person name="Xu M."/>
            <person name="Wang M.-X."/>
            <person name="Zhang S.-G."/>
            <person name="Huang M.-R."/>
            <person name="Wu R."/>
            <person name="Zhou Y."/>
        </authorList>
    </citation>
    <scope>NUCLEOTIDE SEQUENCE [LARGE SCALE GENOMIC DNA]</scope>
    <source>
        <strain evidence="12 13">MB_m1</strain>
    </source>
</reference>
<evidence type="ECO:0000256" key="9">
    <source>
        <dbReference type="ARBA" id="ARBA00026227"/>
    </source>
</evidence>
<dbReference type="GO" id="GO:0005737">
    <property type="term" value="C:cytoplasm"/>
    <property type="evidence" value="ECO:0007669"/>
    <property type="project" value="TreeGrafter"/>
</dbReference>